<dbReference type="AlphaFoldDB" id="A0A5S9PQK8"/>
<dbReference type="GO" id="GO:0003857">
    <property type="term" value="F:(3S)-3-hydroxyacyl-CoA dehydrogenase (NAD+) activity"/>
    <property type="evidence" value="ECO:0007669"/>
    <property type="project" value="UniProtKB-EC"/>
</dbReference>
<dbReference type="InterPro" id="IPR036291">
    <property type="entry name" value="NAD(P)-bd_dom_sf"/>
</dbReference>
<evidence type="ECO:0000256" key="13">
    <source>
        <dbReference type="ARBA" id="ARBA00049556"/>
    </source>
</evidence>
<evidence type="ECO:0000256" key="7">
    <source>
        <dbReference type="ARBA" id="ARBA00023027"/>
    </source>
</evidence>
<keyword evidence="9" id="KW-0576">Peroxisome</keyword>
<proteinExistence type="inferred from homology"/>
<organism evidence="17 20">
    <name type="scientific">Zhongshania aliphaticivorans</name>
    <dbReference type="NCBI Taxonomy" id="1470434"/>
    <lineage>
        <taxon>Bacteria</taxon>
        <taxon>Pseudomonadati</taxon>
        <taxon>Pseudomonadota</taxon>
        <taxon>Gammaproteobacteria</taxon>
        <taxon>Cellvibrionales</taxon>
        <taxon>Spongiibacteraceae</taxon>
        <taxon>Zhongshania</taxon>
    </lineage>
</organism>
<dbReference type="Gene3D" id="3.90.226.10">
    <property type="entry name" value="2-enoyl-CoA Hydratase, Chain A, domain 1"/>
    <property type="match status" value="1"/>
</dbReference>
<comment type="similarity">
    <text evidence="14">Belongs to the enoyl-CoA hydratase/isomerase family.</text>
</comment>
<keyword evidence="11" id="KW-0456">Lyase</keyword>
<evidence type="ECO:0000256" key="12">
    <source>
        <dbReference type="ARBA" id="ARBA00023268"/>
    </source>
</evidence>
<dbReference type="InterPro" id="IPR006176">
    <property type="entry name" value="3-OHacyl-CoA_DH_NAD-bd"/>
</dbReference>
<dbReference type="InterPro" id="IPR006108">
    <property type="entry name" value="3HC_DH_C"/>
</dbReference>
<accession>A0A5S9PQK8</accession>
<dbReference type="InterPro" id="IPR018376">
    <property type="entry name" value="Enoyl-CoA_hyd/isom_CS"/>
</dbReference>
<dbReference type="SUPFAM" id="SSF48179">
    <property type="entry name" value="6-phosphogluconate dehydrogenase C-terminal domain-like"/>
    <property type="match status" value="2"/>
</dbReference>
<gene>
    <name evidence="17" type="primary">fadB_3</name>
    <name evidence="18" type="synonym">fadB_4</name>
    <name evidence="18" type="ORF">IHBHHGIJ_03011</name>
    <name evidence="17" type="ORF">KFEGEMFD_02384</name>
</gene>
<dbReference type="GO" id="GO:0070403">
    <property type="term" value="F:NAD+ binding"/>
    <property type="evidence" value="ECO:0007669"/>
    <property type="project" value="InterPro"/>
</dbReference>
<feature type="domain" description="3-hydroxyacyl-CoA dehydrogenase C-terminal" evidence="15">
    <location>
        <begin position="608"/>
        <end position="694"/>
    </location>
</feature>
<evidence type="ECO:0000256" key="2">
    <source>
        <dbReference type="ARBA" id="ARBA00005005"/>
    </source>
</evidence>
<dbReference type="PANTHER" id="PTHR23309">
    <property type="entry name" value="3-HYDROXYACYL-COA DEHYROGENASE"/>
    <property type="match status" value="1"/>
</dbReference>
<evidence type="ECO:0000313" key="19">
    <source>
        <dbReference type="Proteomes" id="UP000435877"/>
    </source>
</evidence>
<keyword evidence="12" id="KW-0511">Multifunctional enzyme</keyword>
<dbReference type="Pfam" id="PF00725">
    <property type="entry name" value="3HCDH"/>
    <property type="match status" value="2"/>
</dbReference>
<evidence type="ECO:0000256" key="9">
    <source>
        <dbReference type="ARBA" id="ARBA00023140"/>
    </source>
</evidence>
<dbReference type="Proteomes" id="UP000439591">
    <property type="component" value="Unassembled WGS sequence"/>
</dbReference>
<dbReference type="CDD" id="cd06558">
    <property type="entry name" value="crotonase-like"/>
    <property type="match status" value="1"/>
</dbReference>
<evidence type="ECO:0000313" key="17">
    <source>
        <dbReference type="EMBL" id="CAA0106817.1"/>
    </source>
</evidence>
<dbReference type="OrthoDB" id="5389341at2"/>
<name>A0A5S9PQK8_9GAMM</name>
<dbReference type="InterPro" id="IPR008927">
    <property type="entry name" value="6-PGluconate_DH-like_C_sf"/>
</dbReference>
<dbReference type="Gene3D" id="3.40.50.720">
    <property type="entry name" value="NAD(P)-binding Rossmann-like Domain"/>
    <property type="match status" value="1"/>
</dbReference>
<dbReference type="Pfam" id="PF02737">
    <property type="entry name" value="3HCDH_N"/>
    <property type="match status" value="1"/>
</dbReference>
<dbReference type="FunFam" id="3.40.50.720:FF:000009">
    <property type="entry name" value="Fatty oxidation complex, alpha subunit"/>
    <property type="match status" value="1"/>
</dbReference>
<dbReference type="Pfam" id="PF00378">
    <property type="entry name" value="ECH_1"/>
    <property type="match status" value="1"/>
</dbReference>
<dbReference type="SUPFAM" id="SSF52096">
    <property type="entry name" value="ClpP/crotonase"/>
    <property type="match status" value="1"/>
</dbReference>
<evidence type="ECO:0000256" key="1">
    <source>
        <dbReference type="ARBA" id="ARBA00004275"/>
    </source>
</evidence>
<protein>
    <submittedName>
        <fullName evidence="17">Fatty acid oxidation complex subunit alpha</fullName>
    </submittedName>
</protein>
<dbReference type="EMBL" id="CACSIK010000002">
    <property type="protein sequence ID" value="CAA0106960.1"/>
    <property type="molecule type" value="Genomic_DNA"/>
</dbReference>
<keyword evidence="8" id="KW-0443">Lipid metabolism</keyword>
<evidence type="ECO:0000256" key="6">
    <source>
        <dbReference type="ARBA" id="ARBA00023002"/>
    </source>
</evidence>
<dbReference type="PANTHER" id="PTHR23309:SF51">
    <property type="entry name" value="3-HYDROXYACYL-COA DEHYDROGENASE-RELATED"/>
    <property type="match status" value="1"/>
</dbReference>
<dbReference type="PROSITE" id="PS00166">
    <property type="entry name" value="ENOYL_COA_HYDRATASE"/>
    <property type="match status" value="1"/>
</dbReference>
<evidence type="ECO:0000256" key="11">
    <source>
        <dbReference type="ARBA" id="ARBA00023239"/>
    </source>
</evidence>
<evidence type="ECO:0000259" key="16">
    <source>
        <dbReference type="Pfam" id="PF02737"/>
    </source>
</evidence>
<dbReference type="FunFam" id="1.10.1040.50:FF:000006">
    <property type="entry name" value="Peroxisomal bifunctional enzyme"/>
    <property type="match status" value="1"/>
</dbReference>
<dbReference type="UniPathway" id="UPA00659"/>
<evidence type="ECO:0000256" key="10">
    <source>
        <dbReference type="ARBA" id="ARBA00023235"/>
    </source>
</evidence>
<evidence type="ECO:0000259" key="15">
    <source>
        <dbReference type="Pfam" id="PF00725"/>
    </source>
</evidence>
<keyword evidence="6" id="KW-0560">Oxidoreductase</keyword>
<dbReference type="Proteomes" id="UP000435877">
    <property type="component" value="Unassembled WGS sequence"/>
</dbReference>
<evidence type="ECO:0000256" key="8">
    <source>
        <dbReference type="ARBA" id="ARBA00023098"/>
    </source>
</evidence>
<keyword evidence="4" id="KW-0276">Fatty acid metabolism</keyword>
<sequence length="701" mass="75642">MPNTEKHPKSSPIGYEIKDGVALISIDNPPINAISAAVREGLLSSLDKAKNDNVSAVLLYCKGKTFIAGADITEFGKPQTSPTLPEVIAAIEEFAVPVMALLHGNALGGGLEIAMAAHYRCATATTKLGLPEVTLGLVPGSGGTQRLPRLVGAEKALAMISSGKPISATEALEHGLIDQIIESPSIDSALLHLREQIKNGAEIRRTGELLIPQTPDGFFAKKRLSIKPSGVLATSYILDLIELATKTNIDEGQQIERERFLECRSSAGSAALRHIFFAERSSAKLTGTAQSAIARPVEQVAIIGAGTMGGGIAMCFANADLPVTLVETAEANLSRGIAQIKMNYSQSMKRGLLSQEQVNDAIACIKPSLDYQDIANADLVIEATFENMEVKKEVFAKLVTVCKTDCILATNTSYLDIDTIAATTDRPQDVVGAHFFSPANIMKLLEVVRAEKTAPDVLKTIMEIGKRIGKVPVAVGVCHGFVGNRMLKGYARQAQLLLLEGCTPSQIDTAIQSWGMAMGPLAVGDLAGIDISYRSRRDQGIPSGSMAEFALPDALVESGRLGQKSGSGYYTYDQETRERSDDDSVITLASSIAQQWKIDRREIQDTEIIDRLTLALVNEGIRILDEGVAARPSDIDVVYVNGYGFPRWRGGPMYHAEKVGLKHILQKLRTLHKQTDDAFWEPAQLLIRLVEANRELSELNT</sequence>
<comment type="pathway">
    <text evidence="2">Lipid metabolism; fatty acid beta-oxidation.</text>
</comment>
<comment type="similarity">
    <text evidence="3">In the N-terminal section; belongs to the enoyl-CoA hydratase/isomerase family.</text>
</comment>
<dbReference type="GO" id="GO:0006635">
    <property type="term" value="P:fatty acid beta-oxidation"/>
    <property type="evidence" value="ECO:0007669"/>
    <property type="project" value="UniProtKB-UniPathway"/>
</dbReference>
<dbReference type="GO" id="GO:0004300">
    <property type="term" value="F:enoyl-CoA hydratase activity"/>
    <property type="evidence" value="ECO:0007669"/>
    <property type="project" value="UniProtKB-ARBA"/>
</dbReference>
<dbReference type="SUPFAM" id="SSF51735">
    <property type="entry name" value="NAD(P)-binding Rossmann-fold domains"/>
    <property type="match status" value="1"/>
</dbReference>
<keyword evidence="10" id="KW-0413">Isomerase</keyword>
<evidence type="ECO:0000256" key="4">
    <source>
        <dbReference type="ARBA" id="ARBA00022832"/>
    </source>
</evidence>
<feature type="domain" description="3-hydroxyacyl-CoA dehydrogenase C-terminal" evidence="15">
    <location>
        <begin position="480"/>
        <end position="572"/>
    </location>
</feature>
<evidence type="ECO:0000256" key="14">
    <source>
        <dbReference type="RuleBase" id="RU003707"/>
    </source>
</evidence>
<keyword evidence="19" id="KW-1185">Reference proteome</keyword>
<dbReference type="EMBL" id="CACSIM010000003">
    <property type="protein sequence ID" value="CAA0106817.1"/>
    <property type="molecule type" value="Genomic_DNA"/>
</dbReference>
<feature type="domain" description="3-hydroxyacyl-CoA dehydrogenase NAD binding" evidence="16">
    <location>
        <begin position="299"/>
        <end position="476"/>
    </location>
</feature>
<keyword evidence="7" id="KW-0520">NAD</keyword>
<dbReference type="GO" id="GO:0016853">
    <property type="term" value="F:isomerase activity"/>
    <property type="evidence" value="ECO:0007669"/>
    <property type="project" value="UniProtKB-KW"/>
</dbReference>
<evidence type="ECO:0000313" key="18">
    <source>
        <dbReference type="EMBL" id="CAA0106960.1"/>
    </source>
</evidence>
<comment type="subcellular location">
    <subcellularLocation>
        <location evidence="1">Peroxisome</location>
    </subcellularLocation>
</comment>
<dbReference type="RefSeq" id="WP_159269711.1">
    <property type="nucleotide sequence ID" value="NZ_CACSIK010000002.1"/>
</dbReference>
<evidence type="ECO:0000256" key="3">
    <source>
        <dbReference type="ARBA" id="ARBA00008750"/>
    </source>
</evidence>
<dbReference type="Gene3D" id="1.10.1040.50">
    <property type="match status" value="1"/>
</dbReference>
<evidence type="ECO:0000256" key="5">
    <source>
        <dbReference type="ARBA" id="ARBA00022963"/>
    </source>
</evidence>
<keyword evidence="5" id="KW-0442">Lipid degradation</keyword>
<reference evidence="19 20" key="1">
    <citation type="submission" date="2019-11" db="EMBL/GenBank/DDBJ databases">
        <authorList>
            <person name="Holert J."/>
        </authorList>
    </citation>
    <scope>NUCLEOTIDE SEQUENCE [LARGE SCALE GENOMIC DNA]</scope>
    <source>
        <strain evidence="17">BC3_2A</strain>
        <strain evidence="18">SB11_1A</strain>
    </source>
</reference>
<dbReference type="InterPro" id="IPR001753">
    <property type="entry name" value="Enoyl-CoA_hydra/iso"/>
</dbReference>
<comment type="catalytic activity">
    <reaction evidence="13">
        <text>a (3S)-3-hydroxyacyl-CoA + NAD(+) = a 3-oxoacyl-CoA + NADH + H(+)</text>
        <dbReference type="Rhea" id="RHEA:22432"/>
        <dbReference type="ChEBI" id="CHEBI:15378"/>
        <dbReference type="ChEBI" id="CHEBI:57318"/>
        <dbReference type="ChEBI" id="CHEBI:57540"/>
        <dbReference type="ChEBI" id="CHEBI:57945"/>
        <dbReference type="ChEBI" id="CHEBI:90726"/>
        <dbReference type="EC" id="1.1.1.35"/>
    </reaction>
</comment>
<evidence type="ECO:0000313" key="20">
    <source>
        <dbReference type="Proteomes" id="UP000439591"/>
    </source>
</evidence>
<dbReference type="InterPro" id="IPR029045">
    <property type="entry name" value="ClpP/crotonase-like_dom_sf"/>
</dbReference>